<gene>
    <name evidence="2" type="ORF">PCMG_00032</name>
    <name evidence="1" type="ORF">PSSM2_032</name>
</gene>
<sequence>MNDETVQDIIVDVCKRRITLISNEGETRFVKCEDTEQFMGVMDVIKEHADPELITYVEPKLTTDSKAK</sequence>
<name>Q58MX2_BPPRM</name>
<organism evidence="1 3">
    <name type="scientific">Prochlorococcus phage P-SSM2</name>
    <dbReference type="NCBI Taxonomy" id="268746"/>
    <lineage>
        <taxon>Viruses</taxon>
        <taxon>Duplodnaviria</taxon>
        <taxon>Heunggongvirae</taxon>
        <taxon>Uroviricota</taxon>
        <taxon>Caudoviricetes</taxon>
        <taxon>Pantevenvirales</taxon>
        <taxon>Kyanoviridae</taxon>
        <taxon>Salacisavirus</taxon>
        <taxon>Salacisavirus pssm2</taxon>
    </lineage>
</organism>
<reference evidence="1 3" key="1">
    <citation type="journal article" date="2005" name="PLoS Biol.">
        <title>Three Prochlorococcus cyanophage genomes: signature features and ecological interpretations.</title>
        <authorList>
            <person name="Sullivan M.B."/>
            <person name="Coleman M.L."/>
            <person name="Weigele P."/>
            <person name="Rohwer F."/>
            <person name="Chisholm S.W."/>
        </authorList>
    </citation>
    <scope>NUCLEOTIDE SEQUENCE</scope>
</reference>
<dbReference type="RefSeq" id="YP_214264.1">
    <property type="nucleotide sequence ID" value="NC_006883.2"/>
</dbReference>
<dbReference type="EMBL" id="AY939844">
    <property type="protein sequence ID" value="AAX44410.1"/>
    <property type="molecule type" value="Genomic_DNA"/>
</dbReference>
<dbReference type="EMBL" id="GU071092">
    <property type="protein sequence ID" value="ACY75908.1"/>
    <property type="molecule type" value="Genomic_DNA"/>
</dbReference>
<dbReference type="Pfam" id="PF23966">
    <property type="entry name" value="DUF7294"/>
    <property type="match status" value="1"/>
</dbReference>
<evidence type="ECO:0000313" key="1">
    <source>
        <dbReference type="EMBL" id="AAX44410.1"/>
    </source>
</evidence>
<dbReference type="GeneID" id="3294209"/>
<dbReference type="OrthoDB" id="25098at10239"/>
<dbReference type="InterPro" id="IPR055718">
    <property type="entry name" value="DUF7294"/>
</dbReference>
<reference evidence="2 4" key="2">
    <citation type="submission" date="2009-10" db="EMBL/GenBank/DDBJ databases">
        <title>The Genome Sequence of Prochlorococcus phage P-SSM2.</title>
        <authorList>
            <consortium name="The Broad Institute Genome Sequencing Platform"/>
            <person name="Henn M.R."/>
            <person name="Sullivan M.S."/>
            <person name="Osburne M.S."/>
            <person name="Levin J."/>
            <person name="Malboeuf C."/>
            <person name="Casali M."/>
            <person name="Russ C."/>
            <person name="Lennon N."/>
            <person name="Chapman S.B."/>
            <person name="Erlich R."/>
            <person name="Young S.K."/>
            <person name="Koehrsen M."/>
            <person name="Yandava C."/>
            <person name="Zeng Q."/>
            <person name="Alvarado L."/>
            <person name="Anderson S."/>
            <person name="Berlin A."/>
            <person name="Borenstein D."/>
            <person name="Chen Z."/>
            <person name="Engels R."/>
            <person name="Freedman E."/>
            <person name="Gellesch M."/>
            <person name="Goldberg J."/>
            <person name="Green L."/>
            <person name="Griggs A."/>
            <person name="Gujja S."/>
            <person name="Heilman E.R."/>
            <person name="Heiman D."/>
            <person name="Hepburn T."/>
            <person name="Howarth C."/>
            <person name="Jen D."/>
            <person name="Larson L."/>
            <person name="Lewis B."/>
            <person name="Mehta T."/>
            <person name="Park D."/>
            <person name="Pearson M."/>
            <person name="Richards J."/>
            <person name="Rizzolo K."/>
            <person name="Roberts A."/>
            <person name="Ryan E."/>
            <person name="Saif S."/>
            <person name="Shea T."/>
            <person name="Shenoy N."/>
            <person name="Sisk P."/>
            <person name="Stolte C."/>
            <person name="Sykes S."/>
            <person name="Walk T."/>
            <person name="White J."/>
            <person name="Yu Q."/>
            <person name="Coleman M.L."/>
            <person name="Huang K.H."/>
            <person name="Weigele P.R."/>
            <person name="DeFrancesco A.S."/>
            <person name="Kern S.E."/>
            <person name="Thompson L.R."/>
            <person name="Fu R."/>
            <person name="Hombeck B."/>
            <person name="Chisholm S.W."/>
            <person name="Haas B."/>
            <person name="Nusbaum C."/>
            <person name="Birren B."/>
        </authorList>
    </citation>
    <scope>NUCLEOTIDE SEQUENCE [LARGE SCALE GENOMIC DNA]</scope>
    <source>
        <strain evidence="2">P-SSM2</strain>
    </source>
</reference>
<reference evidence="1 3" key="3">
    <citation type="journal article" date="2010" name="Environ. Microbiol.">
        <title>Genomic analysis of oceanic cyanobacterial myoviruses compared with T4-like myoviruses from diverse hosts and environments.</title>
        <authorList>
            <person name="Sullivan M.B."/>
            <person name="Huang K.H."/>
            <person name="Ignacio-Espinoza J.C."/>
            <person name="Berlin A.M."/>
            <person name="Kelly L."/>
            <person name="Weigele P.R."/>
            <person name="DeFrancesco A.S."/>
            <person name="Kern S.E."/>
            <person name="Thompson L.R."/>
            <person name="Young S."/>
            <person name="Yandava C."/>
            <person name="Fu R."/>
            <person name="Krastins B."/>
            <person name="Chase M."/>
            <person name="Sarracino D."/>
            <person name="Osburne M.S."/>
            <person name="Henn M.R."/>
            <person name="Chisholm S.W."/>
        </authorList>
    </citation>
    <scope>NUCLEOTIDE SEQUENCE [LARGE SCALE GENOMIC DNA]</scope>
</reference>
<keyword evidence="3" id="KW-1185">Reference proteome</keyword>
<dbReference type="KEGG" id="vg:3294209"/>
<evidence type="ECO:0000313" key="2">
    <source>
        <dbReference type="EMBL" id="ACY75908.1"/>
    </source>
</evidence>
<dbReference type="Proteomes" id="UP000013923">
    <property type="component" value="Genome"/>
</dbReference>
<evidence type="ECO:0000313" key="3">
    <source>
        <dbReference type="Proteomes" id="UP000000991"/>
    </source>
</evidence>
<protein>
    <submittedName>
        <fullName evidence="1">Uncharacterized protein</fullName>
    </submittedName>
</protein>
<evidence type="ECO:0000313" key="4">
    <source>
        <dbReference type="Proteomes" id="UP000013923"/>
    </source>
</evidence>
<dbReference type="Proteomes" id="UP000000991">
    <property type="component" value="Segment"/>
</dbReference>
<accession>Q58MX2</accession>
<organismHost>
    <name type="scientific">Prochlorococcus</name>
    <dbReference type="NCBI Taxonomy" id="1218"/>
</organismHost>
<proteinExistence type="predicted"/>